<evidence type="ECO:0000256" key="1">
    <source>
        <dbReference type="SAM" id="MobiDB-lite"/>
    </source>
</evidence>
<dbReference type="EMBL" id="CAJNIZ010046704">
    <property type="protein sequence ID" value="CAE7754748.1"/>
    <property type="molecule type" value="Genomic_DNA"/>
</dbReference>
<dbReference type="AlphaFoldDB" id="A0A812Y3C1"/>
<feature type="compositionally biased region" description="Pro residues" evidence="1">
    <location>
        <begin position="105"/>
        <end position="117"/>
    </location>
</feature>
<dbReference type="OrthoDB" id="438803at2759"/>
<organism evidence="2 3">
    <name type="scientific">Symbiodinium pilosum</name>
    <name type="common">Dinoflagellate</name>
    <dbReference type="NCBI Taxonomy" id="2952"/>
    <lineage>
        <taxon>Eukaryota</taxon>
        <taxon>Sar</taxon>
        <taxon>Alveolata</taxon>
        <taxon>Dinophyceae</taxon>
        <taxon>Suessiales</taxon>
        <taxon>Symbiodiniaceae</taxon>
        <taxon>Symbiodinium</taxon>
    </lineage>
</organism>
<dbReference type="Proteomes" id="UP000649617">
    <property type="component" value="Unassembled WGS sequence"/>
</dbReference>
<proteinExistence type="predicted"/>
<feature type="region of interest" description="Disordered" evidence="1">
    <location>
        <begin position="104"/>
        <end position="129"/>
    </location>
</feature>
<dbReference type="SUPFAM" id="SSF47391">
    <property type="entry name" value="Dimerization-anchoring domain of cAMP-dependent PK regulatory subunit"/>
    <property type="match status" value="1"/>
</dbReference>
<feature type="region of interest" description="Disordered" evidence="1">
    <location>
        <begin position="259"/>
        <end position="293"/>
    </location>
</feature>
<accession>A0A812Y3C1</accession>
<gene>
    <name evidence="2" type="ORF">SPIL2461_LOCUS21909</name>
</gene>
<comment type="caution">
    <text evidence="2">The sequence shown here is derived from an EMBL/GenBank/DDBJ whole genome shotgun (WGS) entry which is preliminary data.</text>
</comment>
<evidence type="ECO:0000313" key="3">
    <source>
        <dbReference type="Proteomes" id="UP000649617"/>
    </source>
</evidence>
<reference evidence="2" key="1">
    <citation type="submission" date="2021-02" db="EMBL/GenBank/DDBJ databases">
        <authorList>
            <person name="Dougan E. K."/>
            <person name="Rhodes N."/>
            <person name="Thang M."/>
            <person name="Chan C."/>
        </authorList>
    </citation>
    <scope>NUCLEOTIDE SEQUENCE</scope>
</reference>
<sequence length="551" mass="60521">MGSLVAEEAFKAAEAYFERNGVRTLLTDILIELGREQPANPLAAIRSQLEKVEKAQAARAQGLDDVEGPNGELERERLRHFSNGGTDDTSARPALSAVGEAELPAVPPLEPQVPQPEIPEKQPDTEEHDADSSLLQVDALRLLVDERLASSAKGPGQDLSKSRAWGGGFNRDVLERGRVGSHSPPHAARLPLWLVPTTVFGILGEGLMPVPASDCHSGICSHALDVRTIREVADIMAQNKEITHARPMVNRIRGELLTWSGDPAPKQAAEESPPVPQEPPAEQAPDGGDLEATMKQGEGGVLVTDVFAALHEVLHTEYQVPEDDEDDKAQACEVVQDDRAIKWKKELSELFTARKAVFRLRAERPNTSEVGSGNLKQAAEQLGTNRTQESLKVTCLLGRRQSFKNIAAVVSKGDGEPDVRKQWTILKQAFVDPSSVLLFHLTNHYALVFAWREWSETGASEEEILRRQILTSRRGQRPSAWMEFEELQRQSQLDRGDGSTVAMVPGASEEPDDVMQICFQLLIVSGRLLDESMTAHQFRLTLLEEDGASGR</sequence>
<evidence type="ECO:0000313" key="2">
    <source>
        <dbReference type="EMBL" id="CAE7754748.1"/>
    </source>
</evidence>
<keyword evidence="3" id="KW-1185">Reference proteome</keyword>
<name>A0A812Y3C1_SYMPI</name>
<protein>
    <submittedName>
        <fullName evidence="2">Uncharacterized protein</fullName>
    </submittedName>
</protein>